<evidence type="ECO:0000256" key="2">
    <source>
        <dbReference type="SAM" id="Phobius"/>
    </source>
</evidence>
<dbReference type="InterPro" id="IPR002931">
    <property type="entry name" value="Transglutaminase-like"/>
</dbReference>
<feature type="transmembrane region" description="Helical" evidence="2">
    <location>
        <begin position="31"/>
        <end position="53"/>
    </location>
</feature>
<dbReference type="Gene3D" id="3.10.620.30">
    <property type="match status" value="1"/>
</dbReference>
<dbReference type="Pfam" id="PF01841">
    <property type="entry name" value="Transglut_core"/>
    <property type="match status" value="1"/>
</dbReference>
<feature type="transmembrane region" description="Helical" evidence="2">
    <location>
        <begin position="738"/>
        <end position="761"/>
    </location>
</feature>
<feature type="transmembrane region" description="Helical" evidence="2">
    <location>
        <begin position="194"/>
        <end position="216"/>
    </location>
</feature>
<reference evidence="4" key="1">
    <citation type="submission" date="2020-10" db="EMBL/GenBank/DDBJ databases">
        <authorList>
            <person name="Gilroy R."/>
        </authorList>
    </citation>
    <scope>NUCLEOTIDE SEQUENCE</scope>
    <source>
        <strain evidence="4">ChiSxjej1B13-7958</strain>
    </source>
</reference>
<feature type="transmembrane region" description="Helical" evidence="2">
    <location>
        <begin position="145"/>
        <end position="164"/>
    </location>
</feature>
<dbReference type="InterPro" id="IPR038765">
    <property type="entry name" value="Papain-like_cys_pep_sf"/>
</dbReference>
<name>A0A9D1ANJ5_9FIRM</name>
<dbReference type="PANTHER" id="PTHR42736">
    <property type="entry name" value="PROTEIN-GLUTAMINE GAMMA-GLUTAMYLTRANSFERASE"/>
    <property type="match status" value="1"/>
</dbReference>
<proteinExistence type="predicted"/>
<dbReference type="InterPro" id="IPR021878">
    <property type="entry name" value="TgpA_N"/>
</dbReference>
<dbReference type="SUPFAM" id="SSF54001">
    <property type="entry name" value="Cysteine proteinases"/>
    <property type="match status" value="1"/>
</dbReference>
<evidence type="ECO:0000256" key="1">
    <source>
        <dbReference type="SAM" id="MobiDB-lite"/>
    </source>
</evidence>
<feature type="transmembrane region" description="Helical" evidence="2">
    <location>
        <begin position="59"/>
        <end position="77"/>
    </location>
</feature>
<feature type="compositionally biased region" description="Low complexity" evidence="1">
    <location>
        <begin position="689"/>
        <end position="719"/>
    </location>
</feature>
<keyword evidence="2" id="KW-1133">Transmembrane helix</keyword>
<dbReference type="Proteomes" id="UP000824242">
    <property type="component" value="Unassembled WGS sequence"/>
</dbReference>
<feature type="domain" description="Transglutaminase-like" evidence="3">
    <location>
        <begin position="599"/>
        <end position="674"/>
    </location>
</feature>
<gene>
    <name evidence="4" type="ORF">IAB89_08575</name>
</gene>
<keyword evidence="2" id="KW-0472">Membrane</keyword>
<evidence type="ECO:0000313" key="5">
    <source>
        <dbReference type="Proteomes" id="UP000824242"/>
    </source>
</evidence>
<evidence type="ECO:0000313" key="4">
    <source>
        <dbReference type="EMBL" id="HIR47689.1"/>
    </source>
</evidence>
<dbReference type="InterPro" id="IPR052901">
    <property type="entry name" value="Bact_TGase-like"/>
</dbReference>
<organism evidence="4 5">
    <name type="scientific">Candidatus Caccousia avicola</name>
    <dbReference type="NCBI Taxonomy" id="2840721"/>
    <lineage>
        <taxon>Bacteria</taxon>
        <taxon>Bacillati</taxon>
        <taxon>Bacillota</taxon>
        <taxon>Clostridia</taxon>
        <taxon>Eubacteriales</taxon>
        <taxon>Oscillospiraceae</taxon>
        <taxon>Oscillospiraceae incertae sedis</taxon>
        <taxon>Candidatus Caccousia</taxon>
    </lineage>
</organism>
<feature type="region of interest" description="Disordered" evidence="1">
    <location>
        <begin position="676"/>
        <end position="731"/>
    </location>
</feature>
<dbReference type="EMBL" id="DVGZ01000091">
    <property type="protein sequence ID" value="HIR47689.1"/>
    <property type="molecule type" value="Genomic_DNA"/>
</dbReference>
<dbReference type="AlphaFoldDB" id="A0A9D1ANJ5"/>
<evidence type="ECO:0000259" key="3">
    <source>
        <dbReference type="SMART" id="SM00460"/>
    </source>
</evidence>
<dbReference type="PANTHER" id="PTHR42736:SF1">
    <property type="entry name" value="PROTEIN-GLUTAMINE GAMMA-GLUTAMYLTRANSFERASE"/>
    <property type="match status" value="1"/>
</dbReference>
<feature type="transmembrane region" description="Helical" evidence="2">
    <location>
        <begin position="169"/>
        <end position="188"/>
    </location>
</feature>
<comment type="caution">
    <text evidence="4">The sequence shown here is derived from an EMBL/GenBank/DDBJ whole genome shotgun (WGS) entry which is preliminary data.</text>
</comment>
<dbReference type="Pfam" id="PF11992">
    <property type="entry name" value="TgpA_N"/>
    <property type="match status" value="1"/>
</dbReference>
<feature type="transmembrane region" description="Helical" evidence="2">
    <location>
        <begin position="228"/>
        <end position="250"/>
    </location>
</feature>
<sequence length="850" mass="95071">MKWKKKQESYSALFMQAPEIRQGGGHGWGSLLIGCLLLFLGLAGTAWAFISSFALPARLPLLLALAACLSLLLTAGYRWRFADILLFLLSAALCLFLWRFQSEIVQGFLCTVNCITKAYTENSPFEFPTFLVEKMTDLERQRCCTMFVGACMVPVAGALSWAVFRRRSFVCSFVFTFPFLLAGLMFTITPNLCAMTMLLVFWAGLAFLPARARCFVGKQHFFSGIQRLPAASFLVLALMAGVISLLLFVIPAEEYQRPEQIDDLRVSLEMTGQRLVEQVSNSLLFSGSRDQANLENETDGFSGKTVLEVQSSRGADLRLRGFTGSVYNGSSWSQLPEDEYTLLEESLAGTSPLNLSGFLGKDLFSSVRVSVRNVGASREILYAPYALATTPEEFPEADYVHDSFLRGDWMTAPLEYSMDCLDVQSSFLYGDRELAAEAYLQCIQTDDASGQELPFSEGLYFMDGSEYAREEMRKLYCTPVSDELLAALPEPLHTWMEEEAEYSTFVYDHYLDVPEDLKETLLDSFYPDAQPVFVYDHYLDVPEDLKKTLLDSFYPDAQPVGLPFGNVISQVELMVSTSATYSLSAPQTPQGEDFIEYFVTESHEGYCVHFASTAVMLLRSMGIPARYVEGFALSWDELEEAGPEGWVEVKDSRSHAWAEAYCPGFGWVPVEATPGGGTIPMRSDEAESEPVSSEPEEVSSASEPASSVSQPVSSRPVSENPSSVPSHAEQEEGDTSPIWQILFCVLGVILFCGLLVLLFLLRRSLREKRYLRLPANRSVALMYRHALGAVRFGVQMDPRLRELAEKAKFSRKGVTEEERGEARRLLTQLYAKTARKLPLWKRVLLFLWKG</sequence>
<feature type="transmembrane region" description="Helical" evidence="2">
    <location>
        <begin position="84"/>
        <end position="101"/>
    </location>
</feature>
<accession>A0A9D1ANJ5</accession>
<keyword evidence="2" id="KW-0812">Transmembrane</keyword>
<reference evidence="4" key="2">
    <citation type="journal article" date="2021" name="PeerJ">
        <title>Extensive microbial diversity within the chicken gut microbiome revealed by metagenomics and culture.</title>
        <authorList>
            <person name="Gilroy R."/>
            <person name="Ravi A."/>
            <person name="Getino M."/>
            <person name="Pursley I."/>
            <person name="Horton D.L."/>
            <person name="Alikhan N.F."/>
            <person name="Baker D."/>
            <person name="Gharbi K."/>
            <person name="Hall N."/>
            <person name="Watson M."/>
            <person name="Adriaenssens E.M."/>
            <person name="Foster-Nyarko E."/>
            <person name="Jarju S."/>
            <person name="Secka A."/>
            <person name="Antonio M."/>
            <person name="Oren A."/>
            <person name="Chaudhuri R.R."/>
            <person name="La Ragione R."/>
            <person name="Hildebrand F."/>
            <person name="Pallen M.J."/>
        </authorList>
    </citation>
    <scope>NUCLEOTIDE SEQUENCE</scope>
    <source>
        <strain evidence="4">ChiSxjej1B13-7958</strain>
    </source>
</reference>
<dbReference type="SMART" id="SM00460">
    <property type="entry name" value="TGc"/>
    <property type="match status" value="1"/>
</dbReference>
<protein>
    <submittedName>
        <fullName evidence="4">Transglutaminase domain-containing protein</fullName>
    </submittedName>
</protein>
<dbReference type="PROSITE" id="PS51257">
    <property type="entry name" value="PROKAR_LIPOPROTEIN"/>
    <property type="match status" value="1"/>
</dbReference>